<dbReference type="AlphaFoldDB" id="A0A410G6R9"/>
<evidence type="ECO:0000313" key="3">
    <source>
        <dbReference type="Proteomes" id="UP000285517"/>
    </source>
</evidence>
<sequence length="146" mass="17067">MKKEGKENFGFNSLKFVPKAYTSIAFFLLLGAVLFLFWGRKSESFRSDFLLEVMPEFYQHISNFTISYLLYAGIGYFWLMMGIRFKYIIFFGIAFVLANFIYELFIPILNTPDIIDAYFGFAGTILGFFFLFFVKKYGLVINAKLK</sequence>
<proteinExistence type="predicted"/>
<dbReference type="KEGG" id="aev:EI546_15180"/>
<evidence type="ECO:0000313" key="2">
    <source>
        <dbReference type="EMBL" id="QAA82977.1"/>
    </source>
</evidence>
<protein>
    <recommendedName>
        <fullName evidence="4">VanZ-like domain-containing protein</fullName>
    </recommendedName>
</protein>
<feature type="transmembrane region" description="Helical" evidence="1">
    <location>
        <begin position="20"/>
        <end position="38"/>
    </location>
</feature>
<dbReference type="OrthoDB" id="5975840at2"/>
<evidence type="ECO:0000256" key="1">
    <source>
        <dbReference type="SAM" id="Phobius"/>
    </source>
</evidence>
<keyword evidence="1" id="KW-0812">Transmembrane</keyword>
<accession>A0A410G6R9</accession>
<dbReference type="RefSeq" id="WP_128251341.1">
    <property type="nucleotide sequence ID" value="NZ_CP034951.1"/>
</dbReference>
<evidence type="ECO:0008006" key="4">
    <source>
        <dbReference type="Google" id="ProtNLM"/>
    </source>
</evidence>
<dbReference type="Proteomes" id="UP000285517">
    <property type="component" value="Chromosome"/>
</dbReference>
<keyword evidence="3" id="KW-1185">Reference proteome</keyword>
<feature type="transmembrane region" description="Helical" evidence="1">
    <location>
        <begin position="87"/>
        <end position="109"/>
    </location>
</feature>
<feature type="transmembrane region" description="Helical" evidence="1">
    <location>
        <begin position="115"/>
        <end position="134"/>
    </location>
</feature>
<gene>
    <name evidence="2" type="ORF">EI546_15180</name>
</gene>
<keyword evidence="1" id="KW-1133">Transmembrane helix</keyword>
<name>A0A410G6R9_9FLAO</name>
<reference evidence="2 3" key="1">
    <citation type="submission" date="2019-01" db="EMBL/GenBank/DDBJ databases">
        <title>Complete genome sequencing of Aequorivita sp. H23M31.</title>
        <authorList>
            <person name="Bae J.-W."/>
        </authorList>
    </citation>
    <scope>NUCLEOTIDE SEQUENCE [LARGE SCALE GENOMIC DNA]</scope>
    <source>
        <strain evidence="2 3">H23M31</strain>
    </source>
</reference>
<keyword evidence="1" id="KW-0472">Membrane</keyword>
<organism evidence="2 3">
    <name type="scientific">Aequorivita ciconiae</name>
    <dbReference type="NCBI Taxonomy" id="2494375"/>
    <lineage>
        <taxon>Bacteria</taxon>
        <taxon>Pseudomonadati</taxon>
        <taxon>Bacteroidota</taxon>
        <taxon>Flavobacteriia</taxon>
        <taxon>Flavobacteriales</taxon>
        <taxon>Flavobacteriaceae</taxon>
        <taxon>Aequorivita</taxon>
    </lineage>
</organism>
<feature type="transmembrane region" description="Helical" evidence="1">
    <location>
        <begin position="58"/>
        <end position="80"/>
    </location>
</feature>
<dbReference type="EMBL" id="CP034951">
    <property type="protein sequence ID" value="QAA82977.1"/>
    <property type="molecule type" value="Genomic_DNA"/>
</dbReference>